<dbReference type="EMBL" id="PPTA01000001">
    <property type="protein sequence ID" value="TFB07220.1"/>
    <property type="molecule type" value="Genomic_DNA"/>
</dbReference>
<gene>
    <name evidence="2" type="ORF">CCMA1212_000675</name>
</gene>
<organism evidence="2 3">
    <name type="scientific">Trichoderma ghanense</name>
    <dbReference type="NCBI Taxonomy" id="65468"/>
    <lineage>
        <taxon>Eukaryota</taxon>
        <taxon>Fungi</taxon>
        <taxon>Dikarya</taxon>
        <taxon>Ascomycota</taxon>
        <taxon>Pezizomycotina</taxon>
        <taxon>Sordariomycetes</taxon>
        <taxon>Hypocreomycetidae</taxon>
        <taxon>Hypocreales</taxon>
        <taxon>Hypocreaceae</taxon>
        <taxon>Trichoderma</taxon>
    </lineage>
</organism>
<dbReference type="RefSeq" id="XP_073563421.1">
    <property type="nucleotide sequence ID" value="XM_073698136.1"/>
</dbReference>
<protein>
    <submittedName>
        <fullName evidence="2">Uncharacterized protein</fullName>
    </submittedName>
</protein>
<comment type="caution">
    <text evidence="2">The sequence shown here is derived from an EMBL/GenBank/DDBJ whole genome shotgun (WGS) entry which is preliminary data.</text>
</comment>
<dbReference type="GeneID" id="300572586"/>
<evidence type="ECO:0000313" key="3">
    <source>
        <dbReference type="Proteomes" id="UP001642720"/>
    </source>
</evidence>
<feature type="region of interest" description="Disordered" evidence="1">
    <location>
        <begin position="110"/>
        <end position="135"/>
    </location>
</feature>
<sequence length="219" mass="24389">MCDVRCAAFFGGEKKKQREGRRCCVVLERQRDERRAGWTGPRRFASIARRVLLLLPRAAASSNAAARMVEGRGREPPWSACDAVDEAVRMEEREKTVAVPLRLEAIDAEMQAEGGRKRRKRAEAASQPGSQSSHHCLVGEMPWQQTNDTVTPSSPPCHHLVTLRLPGATALEAPACLVEGTSTARCCMLPRYFKGACQPWWAKEIKARRRGAVIGRTRR</sequence>
<name>A0ABY2HFX1_9HYPO</name>
<proteinExistence type="predicted"/>
<dbReference type="Proteomes" id="UP001642720">
    <property type="component" value="Unassembled WGS sequence"/>
</dbReference>
<evidence type="ECO:0000313" key="2">
    <source>
        <dbReference type="EMBL" id="TFB07220.1"/>
    </source>
</evidence>
<keyword evidence="3" id="KW-1185">Reference proteome</keyword>
<accession>A0ABY2HFX1</accession>
<evidence type="ECO:0000256" key="1">
    <source>
        <dbReference type="SAM" id="MobiDB-lite"/>
    </source>
</evidence>
<reference evidence="2 3" key="1">
    <citation type="submission" date="2018-01" db="EMBL/GenBank/DDBJ databases">
        <title>Genome characterization of the sugarcane-associated fungus Trichoderma ghanense CCMA-1212 and their application in lignocelulose bioconversion.</title>
        <authorList>
            <person name="Steindorff A.S."/>
            <person name="Mendes T.D."/>
            <person name="Vilela E.S.D."/>
            <person name="Rodrigues D.S."/>
            <person name="Formighieri E.F."/>
            <person name="Melo I.S."/>
            <person name="Favaro L.C.L."/>
        </authorList>
    </citation>
    <scope>NUCLEOTIDE SEQUENCE [LARGE SCALE GENOMIC DNA]</scope>
    <source>
        <strain evidence="2 3">CCMA-1212</strain>
    </source>
</reference>